<protein>
    <submittedName>
        <fullName evidence="1">Uncharacterized protein</fullName>
    </submittedName>
</protein>
<name>A0A8S1XZ68_9CILI</name>
<comment type="caution">
    <text evidence="1">The sequence shown here is derived from an EMBL/GenBank/DDBJ whole genome shotgun (WGS) entry which is preliminary data.</text>
</comment>
<keyword evidence="2" id="KW-1185">Reference proteome</keyword>
<dbReference type="OrthoDB" id="301399at2759"/>
<accession>A0A8S1XZ68</accession>
<dbReference type="EMBL" id="CAJJDO010000145">
    <property type="protein sequence ID" value="CAD8206720.1"/>
    <property type="molecule type" value="Genomic_DNA"/>
</dbReference>
<dbReference type="Proteomes" id="UP000689195">
    <property type="component" value="Unassembled WGS sequence"/>
</dbReference>
<gene>
    <name evidence="1" type="ORF">PPENT_87.1.T1450022</name>
</gene>
<reference evidence="1" key="1">
    <citation type="submission" date="2021-01" db="EMBL/GenBank/DDBJ databases">
        <authorList>
            <consortium name="Genoscope - CEA"/>
            <person name="William W."/>
        </authorList>
    </citation>
    <scope>NUCLEOTIDE SEQUENCE</scope>
</reference>
<organism evidence="1 2">
    <name type="scientific">Paramecium pentaurelia</name>
    <dbReference type="NCBI Taxonomy" id="43138"/>
    <lineage>
        <taxon>Eukaryota</taxon>
        <taxon>Sar</taxon>
        <taxon>Alveolata</taxon>
        <taxon>Ciliophora</taxon>
        <taxon>Intramacronucleata</taxon>
        <taxon>Oligohymenophorea</taxon>
        <taxon>Peniculida</taxon>
        <taxon>Parameciidae</taxon>
        <taxon>Paramecium</taxon>
    </lineage>
</organism>
<evidence type="ECO:0000313" key="2">
    <source>
        <dbReference type="Proteomes" id="UP000689195"/>
    </source>
</evidence>
<sequence length="84" mass="9665">MEISKIGSSVIDKSFGRGKQTKDAVVIVSNLEIHKPVVTSCDMSKAQKEFAFDIVEHAFSQFKEFSAKREKRYFRDIAEYIKMN</sequence>
<dbReference type="AlphaFoldDB" id="A0A8S1XZ68"/>
<proteinExistence type="predicted"/>
<evidence type="ECO:0000313" key="1">
    <source>
        <dbReference type="EMBL" id="CAD8206720.1"/>
    </source>
</evidence>